<proteinExistence type="predicted"/>
<feature type="compositionally biased region" description="Basic and acidic residues" evidence="1">
    <location>
        <begin position="62"/>
        <end position="73"/>
    </location>
</feature>
<dbReference type="AlphaFoldDB" id="A0A2A2J3U7"/>
<dbReference type="EMBL" id="LIAE01010714">
    <property type="protein sequence ID" value="PAV56172.1"/>
    <property type="molecule type" value="Genomic_DNA"/>
</dbReference>
<organism evidence="2 3">
    <name type="scientific">Diploscapter pachys</name>
    <dbReference type="NCBI Taxonomy" id="2018661"/>
    <lineage>
        <taxon>Eukaryota</taxon>
        <taxon>Metazoa</taxon>
        <taxon>Ecdysozoa</taxon>
        <taxon>Nematoda</taxon>
        <taxon>Chromadorea</taxon>
        <taxon>Rhabditida</taxon>
        <taxon>Rhabditina</taxon>
        <taxon>Rhabditomorpha</taxon>
        <taxon>Rhabditoidea</taxon>
        <taxon>Rhabditidae</taxon>
        <taxon>Diploscapter</taxon>
    </lineage>
</organism>
<dbReference type="STRING" id="2018661.A0A2A2J3U7"/>
<evidence type="ECO:0000256" key="1">
    <source>
        <dbReference type="SAM" id="MobiDB-lite"/>
    </source>
</evidence>
<evidence type="ECO:0000313" key="2">
    <source>
        <dbReference type="EMBL" id="PAV56172.1"/>
    </source>
</evidence>
<dbReference type="OrthoDB" id="5824432at2759"/>
<feature type="region of interest" description="Disordered" evidence="1">
    <location>
        <begin position="45"/>
        <end position="93"/>
    </location>
</feature>
<keyword evidence="3" id="KW-1185">Reference proteome</keyword>
<protein>
    <submittedName>
        <fullName evidence="2">Uncharacterized protein</fullName>
    </submittedName>
</protein>
<gene>
    <name evidence="2" type="ORF">WR25_13396</name>
</gene>
<accession>A0A2A2J3U7</accession>
<reference evidence="2 3" key="1">
    <citation type="journal article" date="2017" name="Curr. Biol.">
        <title>Genome architecture and evolution of a unichromosomal asexual nematode.</title>
        <authorList>
            <person name="Fradin H."/>
            <person name="Zegar C."/>
            <person name="Gutwein M."/>
            <person name="Lucas J."/>
            <person name="Kovtun M."/>
            <person name="Corcoran D."/>
            <person name="Baugh L.R."/>
            <person name="Kiontke K."/>
            <person name="Gunsalus K."/>
            <person name="Fitch D.H."/>
            <person name="Piano F."/>
        </authorList>
    </citation>
    <scope>NUCLEOTIDE SEQUENCE [LARGE SCALE GENOMIC DNA]</scope>
    <source>
        <strain evidence="2">PF1309</strain>
    </source>
</reference>
<dbReference type="Proteomes" id="UP000218231">
    <property type="component" value="Unassembled WGS sequence"/>
</dbReference>
<sequence>MEIGRAFYPAPHITMPHIDLIPVRLKADEMLYDFEAEFKARREYDEMQDEAATASKISESVPKQKEPERRQEEVIPAVESTSNQNSAAAPAPTLSAIASSSSSFTTSVLVPSTLPLPLLPSVFTSQLPSTSSAGQSSQNSVASRFAQMKFDEFEQKASCFDELEWKSIDEKEALKMILQPQLPAVAQSQSAPPVPSHQGPSSAPPILPPQIPIRNPK</sequence>
<evidence type="ECO:0000313" key="3">
    <source>
        <dbReference type="Proteomes" id="UP000218231"/>
    </source>
</evidence>
<feature type="region of interest" description="Disordered" evidence="1">
    <location>
        <begin position="184"/>
        <end position="217"/>
    </location>
</feature>
<name>A0A2A2J3U7_9BILA</name>
<comment type="caution">
    <text evidence="2">The sequence shown here is derived from an EMBL/GenBank/DDBJ whole genome shotgun (WGS) entry which is preliminary data.</text>
</comment>
<feature type="compositionally biased region" description="Pro residues" evidence="1">
    <location>
        <begin position="202"/>
        <end position="211"/>
    </location>
</feature>